<sequence length="638" mass="71924">MTKSWDDVRQEASRLYVQGATLSQVQARLESNFGFRASTRAFRGKFKLWGVTRASQLNELKAKDVFTLEPTERQSVNRPVARPLPEVVATVDRSYSEQPESVIMELPTRNVKSGSRHRTSSQRHSLEMDSHLEEATLRQSWIQFESLYLDLRQAETGKQVRDILALTRFVSGEDCLLHYAATQGERWTLEYLIDYMNVRDINLDIEDSQHRTALEFAIGAGQKGAVELLLDSGASIQRWNSSDQQPLHYAIQVSSSDISITMERLARTQAKQERDDLARIFEVLLTYGAVITQSSGDTEPTRLDFLQSWYEWDPLSFHPSHYLRSDFHPLCWFSREYCPGRECTSLAAFVFCHTPGSGLAELLVQTTDVEKYGHDLLHAILSPCARRITTEADSAIYELFQELLKRMGAQGVVPREDQFILQRIPGQAPDREKLHLVEIAHQWGLITVSESREFLRKLSPLDGDFGLQLAELLLARQQLAPSQTWIDLMGHYYTASGMFRRSSVSSITSASHHEVRSRTMATLGFGSEGPSELDDHILRNAVHVWTKRLLGGETFGHTVSAQQRVFGVAQLRGLFSLPELPVSSGMIMEMFPHINQQLRLEGSSTTPGDSAYYSSPGTTFGDLPDAGVQAVSQDQSLH</sequence>
<dbReference type="Proteomes" id="UP001271007">
    <property type="component" value="Unassembled WGS sequence"/>
</dbReference>
<evidence type="ECO:0000256" key="1">
    <source>
        <dbReference type="ARBA" id="ARBA00022737"/>
    </source>
</evidence>
<evidence type="ECO:0000313" key="6">
    <source>
        <dbReference type="EMBL" id="KAK3053353.1"/>
    </source>
</evidence>
<organism evidence="6 7">
    <name type="scientific">Extremus antarcticus</name>
    <dbReference type="NCBI Taxonomy" id="702011"/>
    <lineage>
        <taxon>Eukaryota</taxon>
        <taxon>Fungi</taxon>
        <taxon>Dikarya</taxon>
        <taxon>Ascomycota</taxon>
        <taxon>Pezizomycotina</taxon>
        <taxon>Dothideomycetes</taxon>
        <taxon>Dothideomycetidae</taxon>
        <taxon>Mycosphaerellales</taxon>
        <taxon>Extremaceae</taxon>
        <taxon>Extremus</taxon>
    </lineage>
</organism>
<dbReference type="InterPro" id="IPR002110">
    <property type="entry name" value="Ankyrin_rpt"/>
</dbReference>
<keyword evidence="7" id="KW-1185">Reference proteome</keyword>
<dbReference type="PANTHER" id="PTHR24189">
    <property type="entry name" value="MYOTROPHIN"/>
    <property type="match status" value="1"/>
</dbReference>
<evidence type="ECO:0000259" key="5">
    <source>
        <dbReference type="Pfam" id="PF14420"/>
    </source>
</evidence>
<dbReference type="Gene3D" id="1.25.40.20">
    <property type="entry name" value="Ankyrin repeat-containing domain"/>
    <property type="match status" value="1"/>
</dbReference>
<dbReference type="InterPro" id="IPR050745">
    <property type="entry name" value="Multifunctional_regulatory"/>
</dbReference>
<protein>
    <recommendedName>
        <fullName evidence="5">Clr5 domain-containing protein</fullName>
    </recommendedName>
</protein>
<proteinExistence type="predicted"/>
<feature type="repeat" description="ANK" evidence="3">
    <location>
        <begin position="209"/>
        <end position="241"/>
    </location>
</feature>
<evidence type="ECO:0000256" key="4">
    <source>
        <dbReference type="SAM" id="MobiDB-lite"/>
    </source>
</evidence>
<keyword evidence="1" id="KW-0677">Repeat</keyword>
<evidence type="ECO:0000313" key="7">
    <source>
        <dbReference type="Proteomes" id="UP001271007"/>
    </source>
</evidence>
<feature type="region of interest" description="Disordered" evidence="4">
    <location>
        <begin position="601"/>
        <end position="625"/>
    </location>
</feature>
<comment type="caution">
    <text evidence="6">The sequence shown here is derived from an EMBL/GenBank/DDBJ whole genome shotgun (WGS) entry which is preliminary data.</text>
</comment>
<feature type="compositionally biased region" description="Polar residues" evidence="4">
    <location>
        <begin position="601"/>
        <end position="618"/>
    </location>
</feature>
<feature type="domain" description="Clr5" evidence="5">
    <location>
        <begin position="1"/>
        <end position="52"/>
    </location>
</feature>
<dbReference type="EMBL" id="JAWDJX010000016">
    <property type="protein sequence ID" value="KAK3053353.1"/>
    <property type="molecule type" value="Genomic_DNA"/>
</dbReference>
<dbReference type="SUPFAM" id="SSF48403">
    <property type="entry name" value="Ankyrin repeat"/>
    <property type="match status" value="1"/>
</dbReference>
<name>A0AAJ0DG99_9PEZI</name>
<dbReference type="AlphaFoldDB" id="A0AAJ0DG99"/>
<dbReference type="Pfam" id="PF14420">
    <property type="entry name" value="Clr5"/>
    <property type="match status" value="1"/>
</dbReference>
<dbReference type="InterPro" id="IPR036770">
    <property type="entry name" value="Ankyrin_rpt-contain_sf"/>
</dbReference>
<accession>A0AAJ0DG99</accession>
<evidence type="ECO:0000256" key="3">
    <source>
        <dbReference type="PROSITE-ProRule" id="PRU00023"/>
    </source>
</evidence>
<dbReference type="PROSITE" id="PS50088">
    <property type="entry name" value="ANK_REPEAT"/>
    <property type="match status" value="1"/>
</dbReference>
<evidence type="ECO:0000256" key="2">
    <source>
        <dbReference type="ARBA" id="ARBA00023043"/>
    </source>
</evidence>
<dbReference type="PANTHER" id="PTHR24189:SF50">
    <property type="entry name" value="ANKYRIN REPEAT AND SOCS BOX PROTEIN 2"/>
    <property type="match status" value="1"/>
</dbReference>
<dbReference type="InterPro" id="IPR025676">
    <property type="entry name" value="Clr5_dom"/>
</dbReference>
<gene>
    <name evidence="6" type="ORF">LTR09_005522</name>
</gene>
<dbReference type="Pfam" id="PF12796">
    <property type="entry name" value="Ank_2"/>
    <property type="match status" value="1"/>
</dbReference>
<reference evidence="6" key="1">
    <citation type="submission" date="2023-04" db="EMBL/GenBank/DDBJ databases">
        <title>Black Yeasts Isolated from many extreme environments.</title>
        <authorList>
            <person name="Coleine C."/>
            <person name="Stajich J.E."/>
            <person name="Selbmann L."/>
        </authorList>
    </citation>
    <scope>NUCLEOTIDE SEQUENCE</scope>
    <source>
        <strain evidence="6">CCFEE 5312</strain>
    </source>
</reference>
<keyword evidence="2 3" id="KW-0040">ANK repeat</keyword>